<proteinExistence type="predicted"/>
<sequence>MEKIGSEPIKGSRNMSPEYLNKILQSTVYFIITVHNLLFLNNSLKYIEVYARRILFI</sequence>
<name>A0A2P4QTH2_RHIID</name>
<organism evidence="2 3">
    <name type="scientific">Rhizophagus irregularis (strain DAOM 181602 / DAOM 197198 / MUCL 43194)</name>
    <name type="common">Arbuscular mycorrhizal fungus</name>
    <name type="synonym">Glomus intraradices</name>
    <dbReference type="NCBI Taxonomy" id="747089"/>
    <lineage>
        <taxon>Eukaryota</taxon>
        <taxon>Fungi</taxon>
        <taxon>Fungi incertae sedis</taxon>
        <taxon>Mucoromycota</taxon>
        <taxon>Glomeromycotina</taxon>
        <taxon>Glomeromycetes</taxon>
        <taxon>Glomerales</taxon>
        <taxon>Glomeraceae</taxon>
        <taxon>Rhizophagus</taxon>
    </lineage>
</organism>
<keyword evidence="3" id="KW-1185">Reference proteome</keyword>
<dbReference type="Proteomes" id="UP000018888">
    <property type="component" value="Unassembled WGS sequence"/>
</dbReference>
<feature type="transmembrane region" description="Helical" evidence="1">
    <location>
        <begin position="23"/>
        <end position="44"/>
    </location>
</feature>
<dbReference type="EMBL" id="AUPC02000014">
    <property type="protein sequence ID" value="POG80943.1"/>
    <property type="molecule type" value="Genomic_DNA"/>
</dbReference>
<accession>A0A2P4QTH2</accession>
<gene>
    <name evidence="2" type="ORF">GLOIN_2v1511726</name>
</gene>
<reference evidence="2 3" key="1">
    <citation type="journal article" date="2013" name="Proc. Natl. Acad. Sci. U.S.A.">
        <title>Genome of an arbuscular mycorrhizal fungus provides insight into the oldest plant symbiosis.</title>
        <authorList>
            <person name="Tisserant E."/>
            <person name="Malbreil M."/>
            <person name="Kuo A."/>
            <person name="Kohler A."/>
            <person name="Symeonidi A."/>
            <person name="Balestrini R."/>
            <person name="Charron P."/>
            <person name="Duensing N."/>
            <person name="Frei Dit Frey N."/>
            <person name="Gianinazzi-Pearson V."/>
            <person name="Gilbert L.B."/>
            <person name="Handa Y."/>
            <person name="Herr J.R."/>
            <person name="Hijri M."/>
            <person name="Koul R."/>
            <person name="Kawaguchi M."/>
            <person name="Krajinski F."/>
            <person name="Lammers P.J."/>
            <person name="Masclaux F.G."/>
            <person name="Murat C."/>
            <person name="Morin E."/>
            <person name="Ndikumana S."/>
            <person name="Pagni M."/>
            <person name="Petitpierre D."/>
            <person name="Requena N."/>
            <person name="Rosikiewicz P."/>
            <person name="Riley R."/>
            <person name="Saito K."/>
            <person name="San Clemente H."/>
            <person name="Shapiro H."/>
            <person name="van Tuinen D."/>
            <person name="Becard G."/>
            <person name="Bonfante P."/>
            <person name="Paszkowski U."/>
            <person name="Shachar-Hill Y.Y."/>
            <person name="Tuskan G.A."/>
            <person name="Young P.W."/>
            <person name="Sanders I.R."/>
            <person name="Henrissat B."/>
            <person name="Rensing S.A."/>
            <person name="Grigoriev I.V."/>
            <person name="Corradi N."/>
            <person name="Roux C."/>
            <person name="Martin F."/>
        </authorList>
    </citation>
    <scope>NUCLEOTIDE SEQUENCE [LARGE SCALE GENOMIC DNA]</scope>
    <source>
        <strain evidence="2 3">DAOM 197198</strain>
    </source>
</reference>
<keyword evidence="1" id="KW-1133">Transmembrane helix</keyword>
<protein>
    <submittedName>
        <fullName evidence="2">Uncharacterized protein</fullName>
    </submittedName>
</protein>
<keyword evidence="1" id="KW-0472">Membrane</keyword>
<evidence type="ECO:0000256" key="1">
    <source>
        <dbReference type="SAM" id="Phobius"/>
    </source>
</evidence>
<dbReference type="AlphaFoldDB" id="A0A2P4QTH2"/>
<evidence type="ECO:0000313" key="2">
    <source>
        <dbReference type="EMBL" id="POG80943.1"/>
    </source>
</evidence>
<evidence type="ECO:0000313" key="3">
    <source>
        <dbReference type="Proteomes" id="UP000018888"/>
    </source>
</evidence>
<comment type="caution">
    <text evidence="2">The sequence shown here is derived from an EMBL/GenBank/DDBJ whole genome shotgun (WGS) entry which is preliminary data.</text>
</comment>
<keyword evidence="1" id="KW-0812">Transmembrane</keyword>
<reference evidence="2 3" key="2">
    <citation type="journal article" date="2018" name="New Phytol.">
        <title>High intraspecific genome diversity in the model arbuscular mycorrhizal symbiont Rhizophagus irregularis.</title>
        <authorList>
            <person name="Chen E.C.H."/>
            <person name="Morin E."/>
            <person name="Beaudet D."/>
            <person name="Noel J."/>
            <person name="Yildirir G."/>
            <person name="Ndikumana S."/>
            <person name="Charron P."/>
            <person name="St-Onge C."/>
            <person name="Giorgi J."/>
            <person name="Kruger M."/>
            <person name="Marton T."/>
            <person name="Ropars J."/>
            <person name="Grigoriev I.V."/>
            <person name="Hainaut M."/>
            <person name="Henrissat B."/>
            <person name="Roux C."/>
            <person name="Martin F."/>
            <person name="Corradi N."/>
        </authorList>
    </citation>
    <scope>NUCLEOTIDE SEQUENCE [LARGE SCALE GENOMIC DNA]</scope>
    <source>
        <strain evidence="2 3">DAOM 197198</strain>
    </source>
</reference>